<evidence type="ECO:0000256" key="1">
    <source>
        <dbReference type="ARBA" id="ARBA00012829"/>
    </source>
</evidence>
<dbReference type="AlphaFoldDB" id="A0A0G4IMG7"/>
<dbReference type="GO" id="GO:0005737">
    <property type="term" value="C:cytoplasm"/>
    <property type="evidence" value="ECO:0007669"/>
    <property type="project" value="InterPro"/>
</dbReference>
<dbReference type="OMA" id="LELQFFT"/>
<evidence type="ECO:0000313" key="9">
    <source>
        <dbReference type="Proteomes" id="UP000039324"/>
    </source>
</evidence>
<reference evidence="7 9" key="1">
    <citation type="submission" date="2015-02" db="EMBL/GenBank/DDBJ databases">
        <authorList>
            <person name="Chooi Y.-H."/>
        </authorList>
    </citation>
    <scope>NUCLEOTIDE SEQUENCE [LARGE SCALE GENOMIC DNA]</scope>
    <source>
        <strain evidence="7">E3</strain>
    </source>
</reference>
<feature type="domain" description="Aminoacyl-transfer RNA synthetases class-II family profile" evidence="6">
    <location>
        <begin position="21"/>
        <end position="390"/>
    </location>
</feature>
<dbReference type="GO" id="GO:0006426">
    <property type="term" value="P:glycyl-tRNA aminoacylation"/>
    <property type="evidence" value="ECO:0007669"/>
    <property type="project" value="InterPro"/>
</dbReference>
<dbReference type="InterPro" id="IPR002315">
    <property type="entry name" value="tRNA-synt_gly"/>
</dbReference>
<dbReference type="Proteomes" id="UP000039324">
    <property type="component" value="Unassembled WGS sequence"/>
</dbReference>
<dbReference type="OrthoDB" id="57698at2759"/>
<protein>
    <recommendedName>
        <fullName evidence="1">glycine--tRNA ligase</fullName>
        <ecNumber evidence="1">6.1.1.14</ecNumber>
    </recommendedName>
</protein>
<evidence type="ECO:0000259" key="6">
    <source>
        <dbReference type="PROSITE" id="PS50862"/>
    </source>
</evidence>
<keyword evidence="8" id="KW-0496">Mitochondrion</keyword>
<dbReference type="GO" id="GO:0004820">
    <property type="term" value="F:glycine-tRNA ligase activity"/>
    <property type="evidence" value="ECO:0007669"/>
    <property type="project" value="UniProtKB-EC"/>
</dbReference>
<keyword evidence="4" id="KW-0067">ATP-binding</keyword>
<dbReference type="Gene3D" id="3.40.50.800">
    <property type="entry name" value="Anticodon-binding domain"/>
    <property type="match status" value="1"/>
</dbReference>
<sequence length="493" mass="55692">MASPSASAATAASSCLRVVHEQVLDLCRRRGFLFPGSEIYGGLASSYDYGPLGTAIKRNIRREWWQYFVDRRPECVGIESSILMNRRVWEVAGHVDNFTDPLTSCLSCRHRFRVDHLLDSAGWIAPVRPDGTTTITLQQYSNALTGLSVTCPLCSGQLTAPRQFNMLFTTKVSCSSGDDDSEVVYLRPETAQGVYVNFHHVLRTQRVKLPMGVGQIGTSFRNEIAHGPSVFRRKEFEQAELQWFCSPNSAPTWFETWTENCLDWLVNTVGLRKESLRLRRHEQLAHYAHATTDIEFMYGFSTADEGWGELIGVSNRGDYDLRMHERASGQSMVFADPTPGSSKPFVPYVIEPALGVDRLFLAVLTDAFQEEYLRGGKKRIVLRLDPRMAPYEMAVLPIVGNNPELVQRGHKLFEALLERGCRADFDATGSVGKRYRRHDEIGTPVCVTIDDHTVSDDTITLRCRDTMAQRRLPISELIENASTTWTKRKLIWS</sequence>
<evidence type="ECO:0000256" key="4">
    <source>
        <dbReference type="ARBA" id="ARBA00022840"/>
    </source>
</evidence>
<dbReference type="Pfam" id="PF00587">
    <property type="entry name" value="tRNA-synt_2b"/>
    <property type="match status" value="1"/>
</dbReference>
<dbReference type="EC" id="6.1.1.14" evidence="1"/>
<dbReference type="SUPFAM" id="SSF52954">
    <property type="entry name" value="Class II aaRS ABD-related"/>
    <property type="match status" value="1"/>
</dbReference>
<proteinExistence type="predicted"/>
<evidence type="ECO:0000313" key="10">
    <source>
        <dbReference type="Proteomes" id="UP000290189"/>
    </source>
</evidence>
<keyword evidence="3" id="KW-0547">Nucleotide-binding</keyword>
<name>A0A0G4IMG7_PLABS</name>
<evidence type="ECO:0000313" key="7">
    <source>
        <dbReference type="EMBL" id="CEO96292.1"/>
    </source>
</evidence>
<dbReference type="SUPFAM" id="SSF55681">
    <property type="entry name" value="Class II aaRS and biotin synthetases"/>
    <property type="match status" value="1"/>
</dbReference>
<dbReference type="PANTHER" id="PTHR10745:SF8">
    <property type="entry name" value="DNA POLYMERASE SUBUNIT GAMMA-2, MITOCHONDRIAL"/>
    <property type="match status" value="1"/>
</dbReference>
<dbReference type="Pfam" id="PF03129">
    <property type="entry name" value="HGTP_anticodon"/>
    <property type="match status" value="1"/>
</dbReference>
<dbReference type="Proteomes" id="UP000290189">
    <property type="component" value="Unassembled WGS sequence"/>
</dbReference>
<dbReference type="STRING" id="37360.A0A0G4IMG7"/>
<evidence type="ECO:0000256" key="3">
    <source>
        <dbReference type="ARBA" id="ARBA00022741"/>
    </source>
</evidence>
<dbReference type="NCBIfam" id="NF003211">
    <property type="entry name" value="PRK04173.1"/>
    <property type="match status" value="1"/>
</dbReference>
<dbReference type="PANTHER" id="PTHR10745">
    <property type="entry name" value="GLYCYL-TRNA SYNTHETASE/DNA POLYMERASE SUBUNIT GAMMA-2"/>
    <property type="match status" value="1"/>
</dbReference>
<evidence type="ECO:0000313" key="8">
    <source>
        <dbReference type="EMBL" id="SPQ99231.1"/>
    </source>
</evidence>
<keyword evidence="5" id="KW-0030">Aminoacyl-tRNA synthetase</keyword>
<keyword evidence="2" id="KW-0436">Ligase</keyword>
<evidence type="ECO:0000256" key="2">
    <source>
        <dbReference type="ARBA" id="ARBA00022598"/>
    </source>
</evidence>
<accession>A0A0G4IMG7</accession>
<reference evidence="8 10" key="2">
    <citation type="submission" date="2018-03" db="EMBL/GenBank/DDBJ databases">
        <authorList>
            <person name="Fogelqvist J."/>
        </authorList>
    </citation>
    <scope>NUCLEOTIDE SEQUENCE [LARGE SCALE GENOMIC DNA]</scope>
</reference>
<dbReference type="Gene3D" id="3.30.930.10">
    <property type="entry name" value="Bira Bifunctional Protein, Domain 2"/>
    <property type="match status" value="1"/>
</dbReference>
<dbReference type="InterPro" id="IPR027031">
    <property type="entry name" value="Gly-tRNA_synthase/POLG2"/>
</dbReference>
<dbReference type="PRINTS" id="PR01043">
    <property type="entry name" value="TRNASYNTHGLY"/>
</dbReference>
<dbReference type="InterPro" id="IPR004154">
    <property type="entry name" value="Anticodon-bd"/>
</dbReference>
<geneLocation type="mitochondrion" evidence="8"/>
<dbReference type="GO" id="GO:0005524">
    <property type="term" value="F:ATP binding"/>
    <property type="evidence" value="ECO:0007669"/>
    <property type="project" value="UniProtKB-KW"/>
</dbReference>
<dbReference type="InterPro" id="IPR045864">
    <property type="entry name" value="aa-tRNA-synth_II/BPL/LPL"/>
</dbReference>
<dbReference type="EMBL" id="CDSF01000057">
    <property type="protein sequence ID" value="CEO96292.1"/>
    <property type="molecule type" value="Genomic_DNA"/>
</dbReference>
<dbReference type="InterPro" id="IPR002314">
    <property type="entry name" value="aa-tRNA-synt_IIb"/>
</dbReference>
<dbReference type="EMBL" id="OVEO01000011">
    <property type="protein sequence ID" value="SPQ99231.1"/>
    <property type="molecule type" value="Genomic_DNA"/>
</dbReference>
<dbReference type="InterPro" id="IPR036621">
    <property type="entry name" value="Anticodon-bd_dom_sf"/>
</dbReference>
<dbReference type="PROSITE" id="PS50862">
    <property type="entry name" value="AA_TRNA_LIGASE_II"/>
    <property type="match status" value="1"/>
</dbReference>
<evidence type="ECO:0000256" key="5">
    <source>
        <dbReference type="ARBA" id="ARBA00023146"/>
    </source>
</evidence>
<dbReference type="NCBIfam" id="TIGR00389">
    <property type="entry name" value="glyS_dimeric"/>
    <property type="match status" value="1"/>
</dbReference>
<gene>
    <name evidence="7" type="ORF">PBRA_004963</name>
    <name evidence="8" type="ORF">PLBR_LOCUS6446</name>
</gene>
<dbReference type="InterPro" id="IPR006195">
    <property type="entry name" value="aa-tRNA-synth_II"/>
</dbReference>
<organism evidence="7 9">
    <name type="scientific">Plasmodiophora brassicae</name>
    <name type="common">Clubroot disease agent</name>
    <dbReference type="NCBI Taxonomy" id="37360"/>
    <lineage>
        <taxon>Eukaryota</taxon>
        <taxon>Sar</taxon>
        <taxon>Rhizaria</taxon>
        <taxon>Endomyxa</taxon>
        <taxon>Phytomyxea</taxon>
        <taxon>Plasmodiophorida</taxon>
        <taxon>Plasmodiophoridae</taxon>
        <taxon>Plasmodiophora</taxon>
    </lineage>
</organism>
<keyword evidence="9" id="KW-1185">Reference proteome</keyword>